<dbReference type="AlphaFoldDB" id="A0A269Z2F0"/>
<feature type="non-terminal residue" evidence="1">
    <location>
        <position position="74"/>
    </location>
</feature>
<organism evidence="1 2">
    <name type="scientific">Brevibacterium casei</name>
    <dbReference type="NCBI Taxonomy" id="33889"/>
    <lineage>
        <taxon>Bacteria</taxon>
        <taxon>Bacillati</taxon>
        <taxon>Actinomycetota</taxon>
        <taxon>Actinomycetes</taxon>
        <taxon>Micrococcales</taxon>
        <taxon>Brevibacteriaceae</taxon>
        <taxon>Brevibacterium</taxon>
    </lineage>
</organism>
<gene>
    <name evidence="1" type="ORF">B8X04_18045</name>
</gene>
<evidence type="ECO:0000313" key="1">
    <source>
        <dbReference type="EMBL" id="PAK91036.1"/>
    </source>
</evidence>
<dbReference type="Proteomes" id="UP000216867">
    <property type="component" value="Unassembled WGS sequence"/>
</dbReference>
<feature type="non-terminal residue" evidence="1">
    <location>
        <position position="1"/>
    </location>
</feature>
<name>A0A269Z2F0_9MICO</name>
<evidence type="ECO:0000313" key="2">
    <source>
        <dbReference type="Proteomes" id="UP000216867"/>
    </source>
</evidence>
<proteinExistence type="predicted"/>
<accession>A0A269Z2F0</accession>
<dbReference type="EMBL" id="NCWY01000237">
    <property type="protein sequence ID" value="PAK91036.1"/>
    <property type="molecule type" value="Genomic_DNA"/>
</dbReference>
<protein>
    <submittedName>
        <fullName evidence="1">Peptidase M23</fullName>
    </submittedName>
</protein>
<reference evidence="1 2" key="1">
    <citation type="submission" date="2017-04" db="EMBL/GenBank/DDBJ databases">
        <title>Kefir bacterial isolates.</title>
        <authorList>
            <person name="Kim Y."/>
            <person name="Blasche S."/>
            <person name="Patil K.R."/>
        </authorList>
    </citation>
    <scope>NUCLEOTIDE SEQUENCE [LARGE SCALE GENOMIC DNA]</scope>
    <source>
        <strain evidence="1 2">OG2</strain>
    </source>
</reference>
<dbReference type="RefSeq" id="WP_141236436.1">
    <property type="nucleotide sequence ID" value="NZ_NCWY01000237.1"/>
</dbReference>
<sequence length="74" mass="8453">NIKSGYDQLLAFFNNKYWRSQFNPMGGWSPSGPRRYANGGLVTKHQMAEIGEGNKPEMVVPLTRRTRAIQLIEQ</sequence>
<comment type="caution">
    <text evidence="1">The sequence shown here is derived from an EMBL/GenBank/DDBJ whole genome shotgun (WGS) entry which is preliminary data.</text>
</comment>